<organism evidence="1 2">
    <name type="scientific">Leptolyngbya boryana NIES-2135</name>
    <dbReference type="NCBI Taxonomy" id="1973484"/>
    <lineage>
        <taxon>Bacteria</taxon>
        <taxon>Bacillati</taxon>
        <taxon>Cyanobacteriota</taxon>
        <taxon>Cyanophyceae</taxon>
        <taxon>Leptolyngbyales</taxon>
        <taxon>Leptolyngbyaceae</taxon>
        <taxon>Leptolyngbya group</taxon>
        <taxon>Leptolyngbya</taxon>
    </lineage>
</organism>
<sequence>MSNNSKAILEAANAAIAQGNYERFLSFCTDDNDPDALDVLEPCSGDRPP</sequence>
<evidence type="ECO:0000313" key="2">
    <source>
        <dbReference type="Proteomes" id="UP000217895"/>
    </source>
</evidence>
<evidence type="ECO:0000313" key="1">
    <source>
        <dbReference type="EMBL" id="BAY53948.1"/>
    </source>
</evidence>
<protein>
    <submittedName>
        <fullName evidence="1">Uncharacterized protein</fullName>
    </submittedName>
</protein>
<gene>
    <name evidence="1" type="ORF">NIES2135_07610</name>
</gene>
<dbReference type="EMBL" id="AP018203">
    <property type="protein sequence ID" value="BAY53948.1"/>
    <property type="molecule type" value="Genomic_DNA"/>
</dbReference>
<proteinExistence type="predicted"/>
<keyword evidence="2" id="KW-1185">Reference proteome</keyword>
<dbReference type="AlphaFoldDB" id="A0A1Z4JB94"/>
<accession>A0A1Z4JB94</accession>
<name>A0A1Z4JB94_LEPBY</name>
<reference evidence="1 2" key="1">
    <citation type="submission" date="2017-06" db="EMBL/GenBank/DDBJ databases">
        <title>Genome sequencing of cyanobaciteial culture collection at National Institute for Environmental Studies (NIES).</title>
        <authorList>
            <person name="Hirose Y."/>
            <person name="Shimura Y."/>
            <person name="Fujisawa T."/>
            <person name="Nakamura Y."/>
            <person name="Kawachi M."/>
        </authorList>
    </citation>
    <scope>NUCLEOTIDE SEQUENCE [LARGE SCALE GENOMIC DNA]</scope>
    <source>
        <strain evidence="1 2">NIES-2135</strain>
    </source>
</reference>
<dbReference type="Proteomes" id="UP000217895">
    <property type="component" value="Chromosome"/>
</dbReference>